<sequence>MKKLLPYIMLLLLVFATSCSSDDNSKVGYTKISEDEKEALIGNWQLLQITTANGTRINLVQQGIEVFYQFTIDRQIQIENTTSEKVKYSLDYEFLTTTKLIHYMFEYVKEYDVYQNQQEQIHLYNEKDKAVFYLKINGERELVLKQSDGTEFMFMRSNNGKNYPKISDETKEKLIGNWRLLKIADFLGRTREFGEEEEVYYEFTKDGKVIVQNISALSDEIFDTFLISRTFKYYYKYDPHWVEGEVMIMEYGGDFSIGVSEERLVLAQYDGYGVWFERTE</sequence>
<evidence type="ECO:0000313" key="3">
    <source>
        <dbReference type="Proteomes" id="UP000295215"/>
    </source>
</evidence>
<feature type="signal peptide" evidence="1">
    <location>
        <begin position="1"/>
        <end position="21"/>
    </location>
</feature>
<accession>A0A4R7ELA1</accession>
<proteinExistence type="predicted"/>
<dbReference type="OrthoDB" id="1446597at2"/>
<comment type="caution">
    <text evidence="2">The sequence shown here is derived from an EMBL/GenBank/DDBJ whole genome shotgun (WGS) entry which is preliminary data.</text>
</comment>
<feature type="chain" id="PRO_5020385076" description="Lipocalin-like protein" evidence="1">
    <location>
        <begin position="22"/>
        <end position="280"/>
    </location>
</feature>
<reference evidence="2 3" key="1">
    <citation type="submission" date="2019-03" db="EMBL/GenBank/DDBJ databases">
        <title>Genomic Encyclopedia of Archaeal and Bacterial Type Strains, Phase II (KMG-II): from individual species to whole genera.</title>
        <authorList>
            <person name="Goeker M."/>
        </authorList>
    </citation>
    <scope>NUCLEOTIDE SEQUENCE [LARGE SCALE GENOMIC DNA]</scope>
    <source>
        <strain evidence="2 3">DSM 28213</strain>
    </source>
</reference>
<keyword evidence="3" id="KW-1185">Reference proteome</keyword>
<dbReference type="RefSeq" id="WP_133713842.1">
    <property type="nucleotide sequence ID" value="NZ_SOAG01000062.1"/>
</dbReference>
<evidence type="ECO:0008006" key="4">
    <source>
        <dbReference type="Google" id="ProtNLM"/>
    </source>
</evidence>
<organism evidence="2 3">
    <name type="scientific">Myroides indicus</name>
    <dbReference type="NCBI Taxonomy" id="1323422"/>
    <lineage>
        <taxon>Bacteria</taxon>
        <taxon>Pseudomonadati</taxon>
        <taxon>Bacteroidota</taxon>
        <taxon>Flavobacteriia</taxon>
        <taxon>Flavobacteriales</taxon>
        <taxon>Flavobacteriaceae</taxon>
        <taxon>Myroides</taxon>
    </lineage>
</organism>
<protein>
    <recommendedName>
        <fullName evidence="4">Lipocalin-like protein</fullName>
    </recommendedName>
</protein>
<dbReference type="Proteomes" id="UP000295215">
    <property type="component" value="Unassembled WGS sequence"/>
</dbReference>
<gene>
    <name evidence="2" type="ORF">C8P70_1622</name>
</gene>
<name>A0A4R7ELA1_9FLAO</name>
<dbReference type="AlphaFoldDB" id="A0A4R7ELA1"/>
<dbReference type="EMBL" id="SOAG01000062">
    <property type="protein sequence ID" value="TDS49975.1"/>
    <property type="molecule type" value="Genomic_DNA"/>
</dbReference>
<keyword evidence="1" id="KW-0732">Signal</keyword>
<evidence type="ECO:0000313" key="2">
    <source>
        <dbReference type="EMBL" id="TDS49975.1"/>
    </source>
</evidence>
<evidence type="ECO:0000256" key="1">
    <source>
        <dbReference type="SAM" id="SignalP"/>
    </source>
</evidence>
<dbReference type="PROSITE" id="PS51257">
    <property type="entry name" value="PROKAR_LIPOPROTEIN"/>
    <property type="match status" value="1"/>
</dbReference>